<protein>
    <submittedName>
        <fullName evidence="2">Uncharacterized protein</fullName>
    </submittedName>
</protein>
<reference evidence="2 3" key="1">
    <citation type="submission" date="2023-10" db="EMBL/GenBank/DDBJ databases">
        <title>Development of a sustainable strategy for remediation of hydrocarbon-contaminated territories based on the waste exchange concept.</title>
        <authorList>
            <person name="Krivoruchko A."/>
        </authorList>
    </citation>
    <scope>NUCLEOTIDE SEQUENCE [LARGE SCALE GENOMIC DNA]</scope>
    <source>
        <strain evidence="2 3">IEGM 1266</strain>
    </source>
</reference>
<evidence type="ECO:0000313" key="2">
    <source>
        <dbReference type="EMBL" id="MDV6309317.1"/>
    </source>
</evidence>
<organism evidence="2 3">
    <name type="scientific">Gordonia amicalis</name>
    <dbReference type="NCBI Taxonomy" id="89053"/>
    <lineage>
        <taxon>Bacteria</taxon>
        <taxon>Bacillati</taxon>
        <taxon>Actinomycetota</taxon>
        <taxon>Actinomycetes</taxon>
        <taxon>Mycobacteriales</taxon>
        <taxon>Gordoniaceae</taxon>
        <taxon>Gordonia</taxon>
    </lineage>
</organism>
<proteinExistence type="predicted"/>
<dbReference type="GeneID" id="77173758"/>
<sequence>MTLAVLLAGQWMSTAQAVAGDTGSSAGPVISHPEDADNPYAAAVVALTGPAPATTMDVLPASFEMHMGYTPTVVTGVPTDPDGGCSSPVPLPDRFTPLRRTHDFGYDLLRAAAADGRPLGSWARFALDRMLIEAMQRSCDDPACATAARVARIGLAWNTWRQFGGPPTRQESIPQLVSTTVERALVDRQPTEEFS</sequence>
<evidence type="ECO:0000313" key="3">
    <source>
        <dbReference type="Proteomes" id="UP001185779"/>
    </source>
</evidence>
<dbReference type="RefSeq" id="WP_232513000.1">
    <property type="nucleotide sequence ID" value="NZ_CP091855.1"/>
</dbReference>
<comment type="caution">
    <text evidence="2">The sequence shown here is derived from an EMBL/GenBank/DDBJ whole genome shotgun (WGS) entry which is preliminary data.</text>
</comment>
<evidence type="ECO:0000256" key="1">
    <source>
        <dbReference type="SAM" id="SignalP"/>
    </source>
</evidence>
<dbReference type="InterPro" id="IPR036444">
    <property type="entry name" value="PLipase_A2_dom_sf"/>
</dbReference>
<accession>A0ABU4DJB2</accession>
<name>A0ABU4DJB2_9ACTN</name>
<feature type="chain" id="PRO_5046236363" evidence="1">
    <location>
        <begin position="18"/>
        <end position="195"/>
    </location>
</feature>
<gene>
    <name evidence="2" type="ORF">R3P94_18760</name>
</gene>
<dbReference type="Gene3D" id="1.20.90.10">
    <property type="entry name" value="Phospholipase A2 domain"/>
    <property type="match status" value="1"/>
</dbReference>
<keyword evidence="3" id="KW-1185">Reference proteome</keyword>
<feature type="signal peptide" evidence="1">
    <location>
        <begin position="1"/>
        <end position="17"/>
    </location>
</feature>
<dbReference type="Proteomes" id="UP001185779">
    <property type="component" value="Unassembled WGS sequence"/>
</dbReference>
<keyword evidence="1" id="KW-0732">Signal</keyword>
<dbReference type="EMBL" id="JAWLKI010000025">
    <property type="protein sequence ID" value="MDV6309317.1"/>
    <property type="molecule type" value="Genomic_DNA"/>
</dbReference>